<dbReference type="Gene3D" id="1.10.510.10">
    <property type="entry name" value="Transferase(Phosphotransferase) domain 1"/>
    <property type="match status" value="1"/>
</dbReference>
<gene>
    <name evidence="11" type="ORF">CAUPRSCDRAFT_5111</name>
</gene>
<dbReference type="PANTHER" id="PTHR48013">
    <property type="entry name" value="DUAL SPECIFICITY MITOGEN-ACTIVATED PROTEIN KINASE KINASE 5-RELATED"/>
    <property type="match status" value="1"/>
</dbReference>
<dbReference type="InterPro" id="IPR000719">
    <property type="entry name" value="Prot_kinase_dom"/>
</dbReference>
<dbReference type="GO" id="GO:0005524">
    <property type="term" value="F:ATP binding"/>
    <property type="evidence" value="ECO:0007669"/>
    <property type="project" value="UniProtKB-KW"/>
</dbReference>
<protein>
    <recommendedName>
        <fullName evidence="6">mitogen-activated protein kinase kinase</fullName>
        <ecNumber evidence="6">2.7.12.2</ecNumber>
    </recommendedName>
</protein>
<proteinExistence type="inferred from homology"/>
<reference evidence="12" key="1">
    <citation type="journal article" date="2018" name="Nat. Microbiol.">
        <title>Leveraging single-cell genomics to expand the fungal tree of life.</title>
        <authorList>
            <person name="Ahrendt S.R."/>
            <person name="Quandt C.A."/>
            <person name="Ciobanu D."/>
            <person name="Clum A."/>
            <person name="Salamov A."/>
            <person name="Andreopoulos B."/>
            <person name="Cheng J.F."/>
            <person name="Woyke T."/>
            <person name="Pelin A."/>
            <person name="Henrissat B."/>
            <person name="Reynolds N.K."/>
            <person name="Benny G.L."/>
            <person name="Smith M.E."/>
            <person name="James T.Y."/>
            <person name="Grigoriev I.V."/>
        </authorList>
    </citation>
    <scope>NUCLEOTIDE SEQUENCE [LARGE SCALE GENOMIC DNA]</scope>
    <source>
        <strain evidence="12">ATCC 52028</strain>
    </source>
</reference>
<evidence type="ECO:0000256" key="9">
    <source>
        <dbReference type="ARBA" id="ARBA00051693"/>
    </source>
</evidence>
<sequence length="124" mass="13409">AVKLSDFGLATQAKRCKDFGCGSRHYMAPEALADGAAATAGGHYHPAAADVWSLGVILINILTGKNLWLSPDPSDPHFAAWAATGSLSHLHEQFGFSYDLVNLLEGCFCLRPEKRVTLRELRKA</sequence>
<evidence type="ECO:0000256" key="1">
    <source>
        <dbReference type="ARBA" id="ARBA00022679"/>
    </source>
</evidence>
<comment type="similarity">
    <text evidence="5">Belongs to the protein kinase superfamily. STE Ser/Thr protein kinase family. MAP kinase kinase subfamily.</text>
</comment>
<accession>A0A4P9WQ20</accession>
<evidence type="ECO:0000256" key="5">
    <source>
        <dbReference type="ARBA" id="ARBA00038035"/>
    </source>
</evidence>
<keyword evidence="4" id="KW-0067">ATP-binding</keyword>
<dbReference type="EMBL" id="ML012414">
    <property type="protein sequence ID" value="RKO95241.1"/>
    <property type="molecule type" value="Genomic_DNA"/>
</dbReference>
<keyword evidence="3 11" id="KW-0418">Kinase</keyword>
<evidence type="ECO:0000256" key="2">
    <source>
        <dbReference type="ARBA" id="ARBA00022741"/>
    </source>
</evidence>
<dbReference type="Pfam" id="PF00069">
    <property type="entry name" value="Pkinase"/>
    <property type="match status" value="1"/>
</dbReference>
<dbReference type="InterPro" id="IPR011009">
    <property type="entry name" value="Kinase-like_dom_sf"/>
</dbReference>
<dbReference type="PROSITE" id="PS50011">
    <property type="entry name" value="PROTEIN_KINASE_DOM"/>
    <property type="match status" value="1"/>
</dbReference>
<feature type="non-terminal residue" evidence="11">
    <location>
        <position position="124"/>
    </location>
</feature>
<comment type="catalytic activity">
    <reaction evidence="9">
        <text>L-tyrosyl-[protein] + ATP = O-phospho-L-tyrosyl-[protein] + ADP + H(+)</text>
        <dbReference type="Rhea" id="RHEA:10596"/>
        <dbReference type="Rhea" id="RHEA-COMP:10136"/>
        <dbReference type="Rhea" id="RHEA-COMP:20101"/>
        <dbReference type="ChEBI" id="CHEBI:15378"/>
        <dbReference type="ChEBI" id="CHEBI:30616"/>
        <dbReference type="ChEBI" id="CHEBI:46858"/>
        <dbReference type="ChEBI" id="CHEBI:61978"/>
        <dbReference type="ChEBI" id="CHEBI:456216"/>
        <dbReference type="EC" id="2.7.12.2"/>
    </reaction>
</comment>
<dbReference type="GO" id="GO:0004708">
    <property type="term" value="F:MAP kinase kinase activity"/>
    <property type="evidence" value="ECO:0007669"/>
    <property type="project" value="UniProtKB-EC"/>
</dbReference>
<dbReference type="PANTHER" id="PTHR48013:SF9">
    <property type="entry name" value="DUAL SPECIFICITY MITOGEN-ACTIVATED PROTEIN KINASE KINASE 5"/>
    <property type="match status" value="1"/>
</dbReference>
<evidence type="ECO:0000256" key="6">
    <source>
        <dbReference type="ARBA" id="ARBA00038999"/>
    </source>
</evidence>
<organism evidence="11 12">
    <name type="scientific">Caulochytrium protostelioides</name>
    <dbReference type="NCBI Taxonomy" id="1555241"/>
    <lineage>
        <taxon>Eukaryota</taxon>
        <taxon>Fungi</taxon>
        <taxon>Fungi incertae sedis</taxon>
        <taxon>Chytridiomycota</taxon>
        <taxon>Chytridiomycota incertae sedis</taxon>
        <taxon>Chytridiomycetes</taxon>
        <taxon>Caulochytriales</taxon>
        <taxon>Caulochytriaceae</taxon>
        <taxon>Caulochytrium</taxon>
    </lineage>
</organism>
<comment type="catalytic activity">
    <reaction evidence="7">
        <text>L-seryl-[protein] + ATP = O-phospho-L-seryl-[protein] + ADP + H(+)</text>
        <dbReference type="Rhea" id="RHEA:17989"/>
        <dbReference type="Rhea" id="RHEA-COMP:9863"/>
        <dbReference type="Rhea" id="RHEA-COMP:11604"/>
        <dbReference type="ChEBI" id="CHEBI:15378"/>
        <dbReference type="ChEBI" id="CHEBI:29999"/>
        <dbReference type="ChEBI" id="CHEBI:30616"/>
        <dbReference type="ChEBI" id="CHEBI:83421"/>
        <dbReference type="ChEBI" id="CHEBI:456216"/>
        <dbReference type="EC" id="2.7.12.2"/>
    </reaction>
</comment>
<evidence type="ECO:0000256" key="7">
    <source>
        <dbReference type="ARBA" id="ARBA00049014"/>
    </source>
</evidence>
<feature type="domain" description="Protein kinase" evidence="10">
    <location>
        <begin position="1"/>
        <end position="124"/>
    </location>
</feature>
<evidence type="ECO:0000256" key="8">
    <source>
        <dbReference type="ARBA" id="ARBA00049299"/>
    </source>
</evidence>
<dbReference type="AlphaFoldDB" id="A0A4P9WQ20"/>
<dbReference type="Proteomes" id="UP000268535">
    <property type="component" value="Unassembled WGS sequence"/>
</dbReference>
<feature type="non-terminal residue" evidence="11">
    <location>
        <position position="1"/>
    </location>
</feature>
<evidence type="ECO:0000313" key="11">
    <source>
        <dbReference type="EMBL" id="RKO95241.1"/>
    </source>
</evidence>
<dbReference type="SUPFAM" id="SSF56112">
    <property type="entry name" value="Protein kinase-like (PK-like)"/>
    <property type="match status" value="1"/>
</dbReference>
<name>A0A4P9WQ20_9FUNG</name>
<evidence type="ECO:0000259" key="10">
    <source>
        <dbReference type="PROSITE" id="PS50011"/>
    </source>
</evidence>
<keyword evidence="1" id="KW-0808">Transferase</keyword>
<comment type="catalytic activity">
    <reaction evidence="8">
        <text>L-threonyl-[protein] + ATP = O-phospho-L-threonyl-[protein] + ADP + H(+)</text>
        <dbReference type="Rhea" id="RHEA:46608"/>
        <dbReference type="Rhea" id="RHEA-COMP:11060"/>
        <dbReference type="Rhea" id="RHEA-COMP:11605"/>
        <dbReference type="ChEBI" id="CHEBI:15378"/>
        <dbReference type="ChEBI" id="CHEBI:30013"/>
        <dbReference type="ChEBI" id="CHEBI:30616"/>
        <dbReference type="ChEBI" id="CHEBI:61977"/>
        <dbReference type="ChEBI" id="CHEBI:456216"/>
        <dbReference type="EC" id="2.7.12.2"/>
    </reaction>
</comment>
<evidence type="ECO:0000256" key="3">
    <source>
        <dbReference type="ARBA" id="ARBA00022777"/>
    </source>
</evidence>
<dbReference type="EC" id="2.7.12.2" evidence="6"/>
<evidence type="ECO:0000313" key="12">
    <source>
        <dbReference type="Proteomes" id="UP000268535"/>
    </source>
</evidence>
<keyword evidence="2" id="KW-0547">Nucleotide-binding</keyword>
<evidence type="ECO:0000256" key="4">
    <source>
        <dbReference type="ARBA" id="ARBA00022840"/>
    </source>
</evidence>